<protein>
    <submittedName>
        <fullName evidence="1">Phage tail tube protein</fullName>
    </submittedName>
</protein>
<dbReference type="RefSeq" id="WP_244708711.1">
    <property type="nucleotide sequence ID" value="NZ_CP095073.1"/>
</dbReference>
<keyword evidence="2" id="KW-1185">Reference proteome</keyword>
<accession>A0ABY4EIM1</accession>
<sequence>MAITRYLQIGEEANYGEEASTYAETLDPETVDIDSEDDDKLIYEGMSGLDRLAQVGVYSTSGSITLPVDDLASGWFWKWALGGYNVTGDGSTPYTHEFTPKRGSTMTSFSAKVGKDIFAHIFLGNVIESIELEVENEWALMTVNTLGAKDKHGTLEEQTFTEGNVFTAPMVTLDRDGSDVSPDVSSLSLSVETGANVEDSQGVGSRFPTKAFMGSMVVNLDLTLDFENTDQLTQFWGGDTEPSTDTISEFGYTLHIGENYDISFPRMIYTSSNQGVEGRDAIQQELTARALFDPTNQEGPILVSLTNDKAEYSTGA</sequence>
<dbReference type="InterPro" id="IPR044000">
    <property type="entry name" value="Phage_tube_2"/>
</dbReference>
<organism evidence="1 2">
    <name type="scientific">Halobacillus salinarum</name>
    <dbReference type="NCBI Taxonomy" id="2932257"/>
    <lineage>
        <taxon>Bacteria</taxon>
        <taxon>Bacillati</taxon>
        <taxon>Bacillota</taxon>
        <taxon>Bacilli</taxon>
        <taxon>Bacillales</taxon>
        <taxon>Bacillaceae</taxon>
        <taxon>Halobacillus</taxon>
    </lineage>
</organism>
<evidence type="ECO:0000313" key="1">
    <source>
        <dbReference type="EMBL" id="UOQ43352.1"/>
    </source>
</evidence>
<gene>
    <name evidence="1" type="ORF">MUN89_15685</name>
</gene>
<name>A0ABY4EIM1_9BACI</name>
<dbReference type="Pfam" id="PF18906">
    <property type="entry name" value="Phage_tube_2"/>
    <property type="match status" value="1"/>
</dbReference>
<evidence type="ECO:0000313" key="2">
    <source>
        <dbReference type="Proteomes" id="UP000831787"/>
    </source>
</evidence>
<dbReference type="EMBL" id="CP095073">
    <property type="protein sequence ID" value="UOQ43352.1"/>
    <property type="molecule type" value="Genomic_DNA"/>
</dbReference>
<proteinExistence type="predicted"/>
<reference evidence="1 2" key="1">
    <citation type="submission" date="2022-04" db="EMBL/GenBank/DDBJ databases">
        <title>Halobacillus sp. isolated from saltern.</title>
        <authorList>
            <person name="Won M."/>
            <person name="Lee C.-M."/>
            <person name="Woen H.-Y."/>
            <person name="Kwon S.-W."/>
        </authorList>
    </citation>
    <scope>NUCLEOTIDE SEQUENCE [LARGE SCALE GENOMIC DNA]</scope>
    <source>
        <strain evidence="1 2">SSBR10-3</strain>
    </source>
</reference>
<dbReference type="Proteomes" id="UP000831787">
    <property type="component" value="Chromosome"/>
</dbReference>